<feature type="chain" id="PRO_5001647239" evidence="1">
    <location>
        <begin position="17"/>
        <end position="99"/>
    </location>
</feature>
<dbReference type="EMBL" id="KL142368">
    <property type="protein sequence ID" value="KDR84309.1"/>
    <property type="molecule type" value="Genomic_DNA"/>
</dbReference>
<protein>
    <submittedName>
        <fullName evidence="2">Uncharacterized protein</fullName>
    </submittedName>
</protein>
<accession>A0A067TWG0</accession>
<evidence type="ECO:0000313" key="3">
    <source>
        <dbReference type="Proteomes" id="UP000027222"/>
    </source>
</evidence>
<proteinExistence type="predicted"/>
<gene>
    <name evidence="2" type="ORF">GALMADRAFT_133642</name>
</gene>
<evidence type="ECO:0000256" key="1">
    <source>
        <dbReference type="SAM" id="SignalP"/>
    </source>
</evidence>
<evidence type="ECO:0000313" key="2">
    <source>
        <dbReference type="EMBL" id="KDR84309.1"/>
    </source>
</evidence>
<feature type="signal peptide" evidence="1">
    <location>
        <begin position="1"/>
        <end position="16"/>
    </location>
</feature>
<sequence length="99" mass="9937">MQLIAKLSLFVPLALALYGTGGFAAPVSANSVTAREEDFNPFAGINLKAVAQALSPLLPGVPAPVKAVAGIVSQVAPVGSDLARVAGGLASRDEEVHGM</sequence>
<reference evidence="3" key="1">
    <citation type="journal article" date="2014" name="Proc. Natl. Acad. Sci. U.S.A.">
        <title>Extensive sampling of basidiomycete genomes demonstrates inadequacy of the white-rot/brown-rot paradigm for wood decay fungi.</title>
        <authorList>
            <person name="Riley R."/>
            <person name="Salamov A.A."/>
            <person name="Brown D.W."/>
            <person name="Nagy L.G."/>
            <person name="Floudas D."/>
            <person name="Held B.W."/>
            <person name="Levasseur A."/>
            <person name="Lombard V."/>
            <person name="Morin E."/>
            <person name="Otillar R."/>
            <person name="Lindquist E.A."/>
            <person name="Sun H."/>
            <person name="LaButti K.M."/>
            <person name="Schmutz J."/>
            <person name="Jabbour D."/>
            <person name="Luo H."/>
            <person name="Baker S.E."/>
            <person name="Pisabarro A.G."/>
            <person name="Walton J.D."/>
            <person name="Blanchette R.A."/>
            <person name="Henrissat B."/>
            <person name="Martin F."/>
            <person name="Cullen D."/>
            <person name="Hibbett D.S."/>
            <person name="Grigoriev I.V."/>
        </authorList>
    </citation>
    <scope>NUCLEOTIDE SEQUENCE [LARGE SCALE GENOMIC DNA]</scope>
    <source>
        <strain evidence="3">CBS 339.88</strain>
    </source>
</reference>
<dbReference type="HOGENOM" id="CLU_2320549_0_0_1"/>
<keyword evidence="3" id="KW-1185">Reference proteome</keyword>
<keyword evidence="1" id="KW-0732">Signal</keyword>
<dbReference type="Proteomes" id="UP000027222">
    <property type="component" value="Unassembled WGS sequence"/>
</dbReference>
<dbReference type="AlphaFoldDB" id="A0A067TWG0"/>
<organism evidence="2 3">
    <name type="scientific">Galerina marginata (strain CBS 339.88)</name>
    <dbReference type="NCBI Taxonomy" id="685588"/>
    <lineage>
        <taxon>Eukaryota</taxon>
        <taxon>Fungi</taxon>
        <taxon>Dikarya</taxon>
        <taxon>Basidiomycota</taxon>
        <taxon>Agaricomycotina</taxon>
        <taxon>Agaricomycetes</taxon>
        <taxon>Agaricomycetidae</taxon>
        <taxon>Agaricales</taxon>
        <taxon>Agaricineae</taxon>
        <taxon>Strophariaceae</taxon>
        <taxon>Galerina</taxon>
    </lineage>
</organism>
<name>A0A067TWG0_GALM3</name>